<dbReference type="Proteomes" id="UP000050761">
    <property type="component" value="Unassembled WGS sequence"/>
</dbReference>
<gene>
    <name evidence="1" type="ORF">HPBE_LOCUS7646</name>
</gene>
<protein>
    <submittedName>
        <fullName evidence="1 3">Uncharacterized protein</fullName>
    </submittedName>
</protein>
<reference evidence="3" key="2">
    <citation type="submission" date="2019-09" db="UniProtKB">
        <authorList>
            <consortium name="WormBaseParasite"/>
        </authorList>
    </citation>
    <scope>IDENTIFICATION</scope>
</reference>
<sequence>MSDFPMGSCGVGAGPIDVQQSRWSHNEDGYCNVVKMCCLIYAVRGWTSNCECIFGSPSRQSQANTSLQSERNALADTTTTTTSAFAALIDFGCAVHVVCDRSMFR</sequence>
<dbReference type="EMBL" id="UZAH01025943">
    <property type="protein sequence ID" value="VDO73102.1"/>
    <property type="molecule type" value="Genomic_DNA"/>
</dbReference>
<accession>A0A183FKH4</accession>
<name>A0A183FKH4_HELPZ</name>
<evidence type="ECO:0000313" key="2">
    <source>
        <dbReference type="Proteomes" id="UP000050761"/>
    </source>
</evidence>
<dbReference type="AlphaFoldDB" id="A0A183FKH4"/>
<reference evidence="1 2" key="1">
    <citation type="submission" date="2018-11" db="EMBL/GenBank/DDBJ databases">
        <authorList>
            <consortium name="Pathogen Informatics"/>
        </authorList>
    </citation>
    <scope>NUCLEOTIDE SEQUENCE [LARGE SCALE GENOMIC DNA]</scope>
</reference>
<accession>A0A3P8BM80</accession>
<keyword evidence="2" id="KW-1185">Reference proteome</keyword>
<dbReference type="WBParaSite" id="HPBE_0000764501-mRNA-1">
    <property type="protein sequence ID" value="HPBE_0000764501-mRNA-1"/>
    <property type="gene ID" value="HPBE_0000764501"/>
</dbReference>
<proteinExistence type="predicted"/>
<evidence type="ECO:0000313" key="3">
    <source>
        <dbReference type="WBParaSite" id="HPBE_0000764501-mRNA-1"/>
    </source>
</evidence>
<evidence type="ECO:0000313" key="1">
    <source>
        <dbReference type="EMBL" id="VDO73102.1"/>
    </source>
</evidence>
<organism evidence="2 3">
    <name type="scientific">Heligmosomoides polygyrus</name>
    <name type="common">Parasitic roundworm</name>
    <dbReference type="NCBI Taxonomy" id="6339"/>
    <lineage>
        <taxon>Eukaryota</taxon>
        <taxon>Metazoa</taxon>
        <taxon>Ecdysozoa</taxon>
        <taxon>Nematoda</taxon>
        <taxon>Chromadorea</taxon>
        <taxon>Rhabditida</taxon>
        <taxon>Rhabditina</taxon>
        <taxon>Rhabditomorpha</taxon>
        <taxon>Strongyloidea</taxon>
        <taxon>Heligmosomidae</taxon>
        <taxon>Heligmosomoides</taxon>
    </lineage>
</organism>